<evidence type="ECO:0000313" key="3">
    <source>
        <dbReference type="EMBL" id="OJJ84654.1"/>
    </source>
</evidence>
<dbReference type="EMBL" id="KV878896">
    <property type="protein sequence ID" value="OJJ84654.1"/>
    <property type="molecule type" value="Genomic_DNA"/>
</dbReference>
<name>A0A1L9VL87_ASPGL</name>
<organism evidence="3 4">
    <name type="scientific">Aspergillus glaucus CBS 516.65</name>
    <dbReference type="NCBI Taxonomy" id="1160497"/>
    <lineage>
        <taxon>Eukaryota</taxon>
        <taxon>Fungi</taxon>
        <taxon>Dikarya</taxon>
        <taxon>Ascomycota</taxon>
        <taxon>Pezizomycotina</taxon>
        <taxon>Eurotiomycetes</taxon>
        <taxon>Eurotiomycetidae</taxon>
        <taxon>Eurotiales</taxon>
        <taxon>Aspergillaceae</taxon>
        <taxon>Aspergillus</taxon>
        <taxon>Aspergillus subgen. Aspergillus</taxon>
    </lineage>
</organism>
<dbReference type="PANTHER" id="PTHR43991">
    <property type="entry name" value="WD REPEAT PROTEIN (AFU_ORTHOLOGUE AFUA_8G05640)-RELATED"/>
    <property type="match status" value="1"/>
</dbReference>
<dbReference type="PANTHER" id="PTHR43991:SF12">
    <property type="entry name" value="WD REPEAT PROTEIN (AFU_ORTHOLOGUE AFUA_8G05640)"/>
    <property type="match status" value="1"/>
</dbReference>
<proteinExistence type="predicted"/>
<protein>
    <submittedName>
        <fullName evidence="3">Uncharacterized protein</fullName>
    </submittedName>
</protein>
<dbReference type="VEuPathDB" id="FungiDB:ASPGLDRAFT_35139"/>
<dbReference type="SMART" id="SM00320">
    <property type="entry name" value="WD40"/>
    <property type="match status" value="1"/>
</dbReference>
<feature type="repeat" description="WD" evidence="1">
    <location>
        <begin position="614"/>
        <end position="646"/>
    </location>
</feature>
<evidence type="ECO:0000256" key="1">
    <source>
        <dbReference type="PROSITE-ProRule" id="PRU00221"/>
    </source>
</evidence>
<accession>A0A1L9VL87</accession>
<feature type="region of interest" description="Disordered" evidence="2">
    <location>
        <begin position="51"/>
        <end position="72"/>
    </location>
</feature>
<dbReference type="InterPro" id="IPR015943">
    <property type="entry name" value="WD40/YVTN_repeat-like_dom_sf"/>
</dbReference>
<keyword evidence="4" id="KW-1185">Reference proteome</keyword>
<dbReference type="Proteomes" id="UP000184300">
    <property type="component" value="Unassembled WGS sequence"/>
</dbReference>
<keyword evidence="1" id="KW-0853">WD repeat</keyword>
<gene>
    <name evidence="3" type="ORF">ASPGLDRAFT_35139</name>
</gene>
<dbReference type="PROSITE" id="PS50082">
    <property type="entry name" value="WD_REPEATS_2"/>
    <property type="match status" value="1"/>
</dbReference>
<dbReference type="InterPro" id="IPR036322">
    <property type="entry name" value="WD40_repeat_dom_sf"/>
</dbReference>
<dbReference type="AlphaFoldDB" id="A0A1L9VL87"/>
<dbReference type="OrthoDB" id="20669at2759"/>
<dbReference type="RefSeq" id="XP_022401352.1">
    <property type="nucleotide sequence ID" value="XM_022544518.1"/>
</dbReference>
<sequence length="782" mass="86943">MTPQDALNHPRPHPHSLSAFTAVSQYPYAIPSDSQPQPVSEVVNAAVINRDPLPRFNPGNPVNTNNNTETELETDEELLRSRRHNSSEDPFTTGYGYGQVRRGSDRRRWMIMTAEDGRGSEVEIESPLGDVRSVSPVGILREEDRGAEGDEFMAPDPDPFDPIGHPRGGRGSYDYDDGYDDGTPGIGLFGPRPAGAGMRGFEDEGVGLTRMAQMFDEDDFEEEADGGGRGGGDMNSQYSMNFLGEGEADENGLEENENEDDGQGGEEIVIGGGGGGMGMLNVGAHNMAMLDDEFPVTTYERNFTIDQFVQQWVCQSHAQIGSDQLFIAPQRSSILLSANRPEKVVRPAGDDRVDFFDLQRIPWWETLRAKRADARTQRDLWYRPYMNLQHTPHETAKRIRPNEFYFREKAMYSKHRASIEHFQLRNLMSVPAYNTVHFASEWRLYSWIPAYDDLTCLMDLSRPTTWENSVFHSPVKISTMKTAHGVSIVGGFAGEYAIRAEGDTTSTTLIPGTTTPASTPSTHGFVTRDLNGITNHIDIIPHRTSRNPMGIFASNDNHLRTLDIETDTFISDYDLSRAVNCTSTSPDGRLRVVVGDSPDALIIEADTGRPVQPLRGHRDFGFACAWSPDMLHVATGNQDKITIIWDARMWKPLTMLSSDISGYRSLRYSPVGGGPRTLLMTEPADRITIVDAQTYTTRQVHDFFGEIAGADFSPDGGEIWVANSDDVYGGFMEFERRAWGKGIEAGEEELGDDGRCVVGGARERGMRFLGGLSWEEYEMLLL</sequence>
<reference evidence="4" key="1">
    <citation type="journal article" date="2017" name="Genome Biol.">
        <title>Comparative genomics reveals high biological diversity and specific adaptations in the industrially and medically important fungal genus Aspergillus.</title>
        <authorList>
            <person name="de Vries R.P."/>
            <person name="Riley R."/>
            <person name="Wiebenga A."/>
            <person name="Aguilar-Osorio G."/>
            <person name="Amillis S."/>
            <person name="Uchima C.A."/>
            <person name="Anderluh G."/>
            <person name="Asadollahi M."/>
            <person name="Askin M."/>
            <person name="Barry K."/>
            <person name="Battaglia E."/>
            <person name="Bayram O."/>
            <person name="Benocci T."/>
            <person name="Braus-Stromeyer S.A."/>
            <person name="Caldana C."/>
            <person name="Canovas D."/>
            <person name="Cerqueira G.C."/>
            <person name="Chen F."/>
            <person name="Chen W."/>
            <person name="Choi C."/>
            <person name="Clum A."/>
            <person name="Dos Santos R.A."/>
            <person name="Damasio A.R."/>
            <person name="Diallinas G."/>
            <person name="Emri T."/>
            <person name="Fekete E."/>
            <person name="Flipphi M."/>
            <person name="Freyberg S."/>
            <person name="Gallo A."/>
            <person name="Gournas C."/>
            <person name="Habgood R."/>
            <person name="Hainaut M."/>
            <person name="Harispe M.L."/>
            <person name="Henrissat B."/>
            <person name="Hilden K.S."/>
            <person name="Hope R."/>
            <person name="Hossain A."/>
            <person name="Karabika E."/>
            <person name="Karaffa L."/>
            <person name="Karanyi Z."/>
            <person name="Krasevec N."/>
            <person name="Kuo A."/>
            <person name="Kusch H."/>
            <person name="LaButti K."/>
            <person name="Lagendijk E.L."/>
            <person name="Lapidus A."/>
            <person name="Levasseur A."/>
            <person name="Lindquist E."/>
            <person name="Lipzen A."/>
            <person name="Logrieco A.F."/>
            <person name="MacCabe A."/>
            <person name="Maekelae M.R."/>
            <person name="Malavazi I."/>
            <person name="Melin P."/>
            <person name="Meyer V."/>
            <person name="Mielnichuk N."/>
            <person name="Miskei M."/>
            <person name="Molnar A.P."/>
            <person name="Mule G."/>
            <person name="Ngan C.Y."/>
            <person name="Orejas M."/>
            <person name="Orosz E."/>
            <person name="Ouedraogo J.P."/>
            <person name="Overkamp K.M."/>
            <person name="Park H.-S."/>
            <person name="Perrone G."/>
            <person name="Piumi F."/>
            <person name="Punt P.J."/>
            <person name="Ram A.F."/>
            <person name="Ramon A."/>
            <person name="Rauscher S."/>
            <person name="Record E."/>
            <person name="Riano-Pachon D.M."/>
            <person name="Robert V."/>
            <person name="Roehrig J."/>
            <person name="Ruller R."/>
            <person name="Salamov A."/>
            <person name="Salih N.S."/>
            <person name="Samson R.A."/>
            <person name="Sandor E."/>
            <person name="Sanguinetti M."/>
            <person name="Schuetze T."/>
            <person name="Sepcic K."/>
            <person name="Shelest E."/>
            <person name="Sherlock G."/>
            <person name="Sophianopoulou V."/>
            <person name="Squina F.M."/>
            <person name="Sun H."/>
            <person name="Susca A."/>
            <person name="Todd R.B."/>
            <person name="Tsang A."/>
            <person name="Unkles S.E."/>
            <person name="van de Wiele N."/>
            <person name="van Rossen-Uffink D."/>
            <person name="Oliveira J.V."/>
            <person name="Vesth T.C."/>
            <person name="Visser J."/>
            <person name="Yu J.-H."/>
            <person name="Zhou M."/>
            <person name="Andersen M.R."/>
            <person name="Archer D.B."/>
            <person name="Baker S.E."/>
            <person name="Benoit I."/>
            <person name="Brakhage A.A."/>
            <person name="Braus G.H."/>
            <person name="Fischer R."/>
            <person name="Frisvad J.C."/>
            <person name="Goldman G.H."/>
            <person name="Houbraken J."/>
            <person name="Oakley B."/>
            <person name="Pocsi I."/>
            <person name="Scazzocchio C."/>
            <person name="Seiboth B."/>
            <person name="vanKuyk P.A."/>
            <person name="Wortman J."/>
            <person name="Dyer P.S."/>
            <person name="Grigoriev I.V."/>
        </authorList>
    </citation>
    <scope>NUCLEOTIDE SEQUENCE [LARGE SCALE GENOMIC DNA]</scope>
    <source>
        <strain evidence="4">CBS 516.65</strain>
    </source>
</reference>
<dbReference type="SUPFAM" id="SSF50978">
    <property type="entry name" value="WD40 repeat-like"/>
    <property type="match status" value="1"/>
</dbReference>
<feature type="region of interest" description="Disordered" evidence="2">
    <location>
        <begin position="220"/>
        <end position="240"/>
    </location>
</feature>
<evidence type="ECO:0000256" key="2">
    <source>
        <dbReference type="SAM" id="MobiDB-lite"/>
    </source>
</evidence>
<dbReference type="Gene3D" id="2.130.10.10">
    <property type="entry name" value="YVTN repeat-like/Quinoprotein amine dehydrogenase"/>
    <property type="match status" value="1"/>
</dbReference>
<dbReference type="STRING" id="1160497.A0A1L9VL87"/>
<evidence type="ECO:0000313" key="4">
    <source>
        <dbReference type="Proteomes" id="UP000184300"/>
    </source>
</evidence>
<dbReference type="GeneID" id="34460779"/>
<dbReference type="InterPro" id="IPR001680">
    <property type="entry name" value="WD40_rpt"/>
</dbReference>